<reference evidence="2 3" key="1">
    <citation type="submission" date="2008-12" db="EMBL/GenBank/DDBJ databases">
        <authorList>
            <person name="Fulton L."/>
            <person name="Clifton S."/>
            <person name="Fulton B."/>
            <person name="Xu J."/>
            <person name="Minx P."/>
            <person name="Pepin K.H."/>
            <person name="Johnson M."/>
            <person name="Bhonagiri V."/>
            <person name="Nash W.E."/>
            <person name="Mardis E.R."/>
            <person name="Wilson R.K."/>
        </authorList>
    </citation>
    <scope>NUCLEOTIDE SEQUENCE [LARGE SCALE GENOMIC DNA]</scope>
    <source>
        <strain evidence="2 3">DSM 12042</strain>
    </source>
</reference>
<dbReference type="AlphaFoldDB" id="B9YBT8"/>
<dbReference type="CDD" id="cd06171">
    <property type="entry name" value="Sigma70_r4"/>
    <property type="match status" value="1"/>
</dbReference>
<dbReference type="HOGENOM" id="CLU_089592_1_0_9"/>
<dbReference type="Pfam" id="PF04545">
    <property type="entry name" value="Sigma70_r4"/>
    <property type="match status" value="1"/>
</dbReference>
<evidence type="ECO:0000259" key="1">
    <source>
        <dbReference type="Pfam" id="PF04545"/>
    </source>
</evidence>
<dbReference type="EMBL" id="ACCF01000205">
    <property type="protein sequence ID" value="EEF66554.1"/>
    <property type="molecule type" value="Genomic_DNA"/>
</dbReference>
<evidence type="ECO:0000313" key="3">
    <source>
        <dbReference type="Proteomes" id="UP000005950"/>
    </source>
</evidence>
<sequence length="177" mass="20379">MLVGNQGATARSAAAPHIIQKGGFSMTEFEEYQKHIQYTHNAFCRIVIRHASIDAARKLYSKWKREISLEYLSEEKFMPFAATDEYFAKPPSSEEYPFTVCGQTVMLSNPDLAAALSSLPETEQEIIFLYFFEHLTHEEIGKRYGRTRSTAGRHIYLDLRRLREEMEVLAHEQASPL</sequence>
<dbReference type="SUPFAM" id="SSF88659">
    <property type="entry name" value="Sigma3 and sigma4 domains of RNA polymerase sigma factors"/>
    <property type="match status" value="1"/>
</dbReference>
<dbReference type="InterPro" id="IPR007630">
    <property type="entry name" value="RNA_pol_sigma70_r4"/>
</dbReference>
<protein>
    <submittedName>
        <fullName evidence="2">Sigma-70, region 4</fullName>
    </submittedName>
</protein>
<dbReference type="InterPro" id="IPR013324">
    <property type="entry name" value="RNA_pol_sigma_r3/r4-like"/>
</dbReference>
<evidence type="ECO:0000313" key="2">
    <source>
        <dbReference type="EMBL" id="EEF66554.1"/>
    </source>
</evidence>
<dbReference type="GO" id="GO:0003700">
    <property type="term" value="F:DNA-binding transcription factor activity"/>
    <property type="evidence" value="ECO:0007669"/>
    <property type="project" value="InterPro"/>
</dbReference>
<dbReference type="eggNOG" id="COG1595">
    <property type="taxonomic scope" value="Bacteria"/>
</dbReference>
<gene>
    <name evidence="2" type="ORF">HOLDEFILI_03294</name>
</gene>
<dbReference type="STRING" id="545696.HOLDEFILI_03294"/>
<feature type="domain" description="RNA polymerase sigma-70 region 4" evidence="1">
    <location>
        <begin position="115"/>
        <end position="163"/>
    </location>
</feature>
<name>B9YBT8_9FIRM</name>
<dbReference type="InterPro" id="IPR036388">
    <property type="entry name" value="WH-like_DNA-bd_sf"/>
</dbReference>
<comment type="caution">
    <text evidence="2">The sequence shown here is derived from an EMBL/GenBank/DDBJ whole genome shotgun (WGS) entry which is preliminary data.</text>
</comment>
<reference evidence="2 3" key="2">
    <citation type="submission" date="2009-02" db="EMBL/GenBank/DDBJ databases">
        <title>Draft genome sequence of Holdemania filiformis DSM 12042.</title>
        <authorList>
            <person name="Sudarsanam P."/>
            <person name="Ley R."/>
            <person name="Guruge J."/>
            <person name="Turnbaugh P.J."/>
            <person name="Mahowald M."/>
            <person name="Liep D."/>
            <person name="Gordon J."/>
        </authorList>
    </citation>
    <scope>NUCLEOTIDE SEQUENCE [LARGE SCALE GENOMIC DNA]</scope>
    <source>
        <strain evidence="2 3">DSM 12042</strain>
    </source>
</reference>
<organism evidence="2 3">
    <name type="scientific">Holdemania filiformis DSM 12042</name>
    <dbReference type="NCBI Taxonomy" id="545696"/>
    <lineage>
        <taxon>Bacteria</taxon>
        <taxon>Bacillati</taxon>
        <taxon>Bacillota</taxon>
        <taxon>Erysipelotrichia</taxon>
        <taxon>Erysipelotrichales</taxon>
        <taxon>Erysipelotrichaceae</taxon>
        <taxon>Holdemania</taxon>
    </lineage>
</organism>
<proteinExistence type="predicted"/>
<dbReference type="Gene3D" id="1.10.10.10">
    <property type="entry name" value="Winged helix-like DNA-binding domain superfamily/Winged helix DNA-binding domain"/>
    <property type="match status" value="1"/>
</dbReference>
<dbReference type="Proteomes" id="UP000005950">
    <property type="component" value="Unassembled WGS sequence"/>
</dbReference>
<dbReference type="GO" id="GO:0006352">
    <property type="term" value="P:DNA-templated transcription initiation"/>
    <property type="evidence" value="ECO:0007669"/>
    <property type="project" value="InterPro"/>
</dbReference>
<accession>B9YBT8</accession>